<dbReference type="InterPro" id="IPR045214">
    <property type="entry name" value="Surf1/Surf4"/>
</dbReference>
<keyword evidence="6" id="KW-0653">Protein transport</keyword>
<feature type="transmembrane region" description="Helical" evidence="9">
    <location>
        <begin position="219"/>
        <end position="239"/>
    </location>
</feature>
<keyword evidence="4 9" id="KW-0812">Transmembrane</keyword>
<name>A0A4T0FTM2_9BASI</name>
<dbReference type="GO" id="GO:0007030">
    <property type="term" value="P:Golgi organization"/>
    <property type="evidence" value="ECO:0007669"/>
    <property type="project" value="TreeGrafter"/>
</dbReference>
<comment type="caution">
    <text evidence="10">The sequence shown here is derived from an EMBL/GenBank/DDBJ whole genome shotgun (WGS) entry which is preliminary data.</text>
</comment>
<dbReference type="Pfam" id="PF02077">
    <property type="entry name" value="SURF4"/>
    <property type="match status" value="1"/>
</dbReference>
<reference evidence="10 11" key="1">
    <citation type="submission" date="2019-03" db="EMBL/GenBank/DDBJ databases">
        <title>Sequencing 23 genomes of Wallemia ichthyophaga.</title>
        <authorList>
            <person name="Gostincar C."/>
        </authorList>
    </citation>
    <scope>NUCLEOTIDE SEQUENCE [LARGE SCALE GENOMIC DNA]</scope>
    <source>
        <strain evidence="10 11">EXF-5753</strain>
    </source>
</reference>
<evidence type="ECO:0000256" key="5">
    <source>
        <dbReference type="ARBA" id="ARBA00022824"/>
    </source>
</evidence>
<dbReference type="PANTHER" id="PTHR23427:SF1">
    <property type="entry name" value="SURFEIT LOCUS PROTEIN 4"/>
    <property type="match status" value="1"/>
</dbReference>
<dbReference type="AlphaFoldDB" id="A0A4T0FTM2"/>
<dbReference type="PANTHER" id="PTHR23427">
    <property type="entry name" value="SURFEIT LOCUS PROTEIN"/>
    <property type="match status" value="1"/>
</dbReference>
<evidence type="ECO:0000256" key="9">
    <source>
        <dbReference type="SAM" id="Phobius"/>
    </source>
</evidence>
<gene>
    <name evidence="10" type="ORF">E3P99_00870</name>
</gene>
<proteinExistence type="inferred from homology"/>
<dbReference type="GO" id="GO:0005793">
    <property type="term" value="C:endoplasmic reticulum-Golgi intermediate compartment"/>
    <property type="evidence" value="ECO:0007669"/>
    <property type="project" value="TreeGrafter"/>
</dbReference>
<feature type="transmembrane region" description="Helical" evidence="9">
    <location>
        <begin position="130"/>
        <end position="150"/>
    </location>
</feature>
<evidence type="ECO:0000256" key="4">
    <source>
        <dbReference type="ARBA" id="ARBA00022692"/>
    </source>
</evidence>
<dbReference type="OrthoDB" id="7859621at2759"/>
<protein>
    <recommendedName>
        <fullName evidence="12">Surfeit locus protein 4</fullName>
    </recommendedName>
</protein>
<evidence type="ECO:0000256" key="7">
    <source>
        <dbReference type="ARBA" id="ARBA00022989"/>
    </source>
</evidence>
<keyword evidence="8 9" id="KW-0472">Membrane</keyword>
<evidence type="ECO:0000256" key="1">
    <source>
        <dbReference type="ARBA" id="ARBA00004477"/>
    </source>
</evidence>
<dbReference type="GO" id="GO:0015031">
    <property type="term" value="P:protein transport"/>
    <property type="evidence" value="ECO:0007669"/>
    <property type="project" value="UniProtKB-KW"/>
</dbReference>
<evidence type="ECO:0000256" key="3">
    <source>
        <dbReference type="ARBA" id="ARBA00022448"/>
    </source>
</evidence>
<feature type="transmembrane region" description="Helical" evidence="9">
    <location>
        <begin position="156"/>
        <end position="175"/>
    </location>
</feature>
<evidence type="ECO:0000313" key="11">
    <source>
        <dbReference type="Proteomes" id="UP000310189"/>
    </source>
</evidence>
<keyword evidence="5" id="KW-0256">Endoplasmic reticulum</keyword>
<dbReference type="Proteomes" id="UP000310189">
    <property type="component" value="Unassembled WGS sequence"/>
</dbReference>
<feature type="transmembrane region" description="Helical" evidence="9">
    <location>
        <begin position="100"/>
        <end position="123"/>
    </location>
</feature>
<dbReference type="PROSITE" id="PS01339">
    <property type="entry name" value="SURF4"/>
    <property type="match status" value="1"/>
</dbReference>
<dbReference type="GO" id="GO:0005789">
    <property type="term" value="C:endoplasmic reticulum membrane"/>
    <property type="evidence" value="ECO:0007669"/>
    <property type="project" value="UniProtKB-SubCell"/>
</dbReference>
<keyword evidence="3" id="KW-0813">Transport</keyword>
<evidence type="ECO:0008006" key="12">
    <source>
        <dbReference type="Google" id="ProtNLM"/>
    </source>
</evidence>
<comment type="similarity">
    <text evidence="2">Belongs to the SURF4 family.</text>
</comment>
<organism evidence="10 11">
    <name type="scientific">Wallemia hederae</name>
    <dbReference type="NCBI Taxonomy" id="1540922"/>
    <lineage>
        <taxon>Eukaryota</taxon>
        <taxon>Fungi</taxon>
        <taxon>Dikarya</taxon>
        <taxon>Basidiomycota</taxon>
        <taxon>Wallemiomycotina</taxon>
        <taxon>Wallemiomycetes</taxon>
        <taxon>Wallemiales</taxon>
        <taxon>Wallemiaceae</taxon>
        <taxon>Wallemia</taxon>
    </lineage>
</organism>
<feature type="transmembrane region" description="Helical" evidence="9">
    <location>
        <begin position="283"/>
        <end position="302"/>
    </location>
</feature>
<accession>A0A4T0FTM2</accession>
<evidence type="ECO:0000256" key="6">
    <source>
        <dbReference type="ARBA" id="ARBA00022927"/>
    </source>
</evidence>
<keyword evidence="11" id="KW-1185">Reference proteome</keyword>
<keyword evidence="7 9" id="KW-1133">Transmembrane helix</keyword>
<sequence length="309" mass="34808">MSQRFNAGAGPSYAAAANPNVQYSQDGAAGGPLGNLKQVASKLMRASQFEDYIDTYTQGLKPYLPAFGRFLIVVTFIEDALRIVTQWRDQMWYLQRHRHFFWILAFSFLVINVVVMLACSFLVIRRQHAVFAVGGLLGVVVVQGFGYGLIFDLNFFLRNLSVIGGLMMVLSESFIKKKNIFAGLPSISETDKRKYFQLAGRVLLVFLFLGFVVQGEWSLIRIAFSIVGLLAVTLVVVGFKTKWSATFLVLLLSIFNILINNWWSMHHAHHQRDFLKYDFFQTLSIVGGLLLLVNMGPGGISVDEKKKVY</sequence>
<feature type="transmembrane region" description="Helical" evidence="9">
    <location>
        <begin position="195"/>
        <end position="213"/>
    </location>
</feature>
<feature type="transmembrane region" description="Helical" evidence="9">
    <location>
        <begin position="246"/>
        <end position="263"/>
    </location>
</feature>
<dbReference type="EMBL" id="SPNW01000009">
    <property type="protein sequence ID" value="TIA91938.1"/>
    <property type="molecule type" value="Genomic_DNA"/>
</dbReference>
<evidence type="ECO:0000256" key="2">
    <source>
        <dbReference type="ARBA" id="ARBA00006945"/>
    </source>
</evidence>
<evidence type="ECO:0000256" key="8">
    <source>
        <dbReference type="ARBA" id="ARBA00023136"/>
    </source>
</evidence>
<evidence type="ECO:0000313" key="10">
    <source>
        <dbReference type="EMBL" id="TIA91938.1"/>
    </source>
</evidence>
<dbReference type="InterPro" id="IPR002995">
    <property type="entry name" value="Surf4"/>
</dbReference>
<comment type="subcellular location">
    <subcellularLocation>
        <location evidence="1">Endoplasmic reticulum membrane</location>
        <topology evidence="1">Multi-pass membrane protein</topology>
    </subcellularLocation>
</comment>